<sequence length="106" mass="12166">MIPLQQATADLIAIAQGLVNYPWTEKQHSLVVKIQRASHLLQSKLAEEPDQDLRRYRHDLRTPLTVILGYSEILMSQPTLRDLPDLIQVYRQGQQILGLIAQLQEL</sequence>
<comment type="caution">
    <text evidence="4">The sequence shown here is derived from an EMBL/GenBank/DDBJ whole genome shotgun (WGS) entry which is preliminary data.</text>
</comment>
<name>A0ABT6EXF7_9SYNE</name>
<organism evidence="4 5">
    <name type="scientific">Candidatus Synechococcus calcipolaris G9</name>
    <dbReference type="NCBI Taxonomy" id="1497997"/>
    <lineage>
        <taxon>Bacteria</taxon>
        <taxon>Bacillati</taxon>
        <taxon>Cyanobacteriota</taxon>
        <taxon>Cyanophyceae</taxon>
        <taxon>Synechococcales</taxon>
        <taxon>Synechococcaceae</taxon>
        <taxon>Synechococcus</taxon>
    </lineage>
</organism>
<gene>
    <name evidence="4" type="ORF">L3556_06025</name>
</gene>
<reference evidence="4" key="1">
    <citation type="journal article" date="2022" name="Genome Biol. Evol.">
        <title>A New Gene Family Diagnostic for Intracellular Biomineralization of Amorphous Ca Carbonates by Cyanobacteria.</title>
        <authorList>
            <person name="Benzerara K."/>
            <person name="Duprat E."/>
            <person name="Bitard-Feildel T."/>
            <person name="Caumes G."/>
            <person name="Cassier-Chauvat C."/>
            <person name="Chauvat F."/>
            <person name="Dezi M."/>
            <person name="Diop S.I."/>
            <person name="Gaschignard G."/>
            <person name="Gorgen S."/>
            <person name="Gugger M."/>
            <person name="Lopez-Garcia P."/>
            <person name="Millet M."/>
            <person name="Skouri-Panet F."/>
            <person name="Moreira D."/>
            <person name="Callebaut I."/>
        </authorList>
    </citation>
    <scope>NUCLEOTIDE SEQUENCE</scope>
    <source>
        <strain evidence="4">G9</strain>
    </source>
</reference>
<dbReference type="EC" id="2.7.13.3" evidence="2"/>
<evidence type="ECO:0000256" key="1">
    <source>
        <dbReference type="ARBA" id="ARBA00000085"/>
    </source>
</evidence>
<dbReference type="RefSeq" id="WP_277866401.1">
    <property type="nucleotide sequence ID" value="NZ_JAKKUT010000002.1"/>
</dbReference>
<dbReference type="CDD" id="cd00082">
    <property type="entry name" value="HisKA"/>
    <property type="match status" value="1"/>
</dbReference>
<dbReference type="InterPro" id="IPR003661">
    <property type="entry name" value="HisK_dim/P_dom"/>
</dbReference>
<comment type="catalytic activity">
    <reaction evidence="1">
        <text>ATP + protein L-histidine = ADP + protein N-phospho-L-histidine.</text>
        <dbReference type="EC" id="2.7.13.3"/>
    </reaction>
</comment>
<dbReference type="Pfam" id="PF00512">
    <property type="entry name" value="HisKA"/>
    <property type="match status" value="1"/>
</dbReference>
<evidence type="ECO:0000313" key="5">
    <source>
        <dbReference type="Proteomes" id="UP001154265"/>
    </source>
</evidence>
<evidence type="ECO:0000313" key="4">
    <source>
        <dbReference type="EMBL" id="MDG2990492.1"/>
    </source>
</evidence>
<dbReference type="Proteomes" id="UP001154265">
    <property type="component" value="Unassembled WGS sequence"/>
</dbReference>
<proteinExistence type="predicted"/>
<dbReference type="InterPro" id="IPR036097">
    <property type="entry name" value="HisK_dim/P_sf"/>
</dbReference>
<dbReference type="Gene3D" id="1.10.287.130">
    <property type="match status" value="1"/>
</dbReference>
<keyword evidence="5" id="KW-1185">Reference proteome</keyword>
<evidence type="ECO:0000256" key="2">
    <source>
        <dbReference type="ARBA" id="ARBA00012438"/>
    </source>
</evidence>
<dbReference type="EMBL" id="JAKKUT010000002">
    <property type="protein sequence ID" value="MDG2990492.1"/>
    <property type="molecule type" value="Genomic_DNA"/>
</dbReference>
<protein>
    <recommendedName>
        <fullName evidence="2">histidine kinase</fullName>
        <ecNumber evidence="2">2.7.13.3</ecNumber>
    </recommendedName>
</protein>
<accession>A0ABT6EXF7</accession>
<evidence type="ECO:0000259" key="3">
    <source>
        <dbReference type="Pfam" id="PF00512"/>
    </source>
</evidence>
<dbReference type="SUPFAM" id="SSF47384">
    <property type="entry name" value="Homodimeric domain of signal transducing histidine kinase"/>
    <property type="match status" value="1"/>
</dbReference>
<reference evidence="4" key="2">
    <citation type="submission" date="2022-01" db="EMBL/GenBank/DDBJ databases">
        <authorList>
            <person name="Zivanovic Y."/>
            <person name="Moreira D."/>
            <person name="Lopez-Garcia P."/>
        </authorList>
    </citation>
    <scope>NUCLEOTIDE SEQUENCE</scope>
    <source>
        <strain evidence="4">G9</strain>
    </source>
</reference>
<feature type="domain" description="Signal transduction histidine kinase dimerisation/phosphoacceptor" evidence="3">
    <location>
        <begin position="57"/>
        <end position="105"/>
    </location>
</feature>